<organism evidence="2 3">
    <name type="scientific">Rhododendron simsii</name>
    <name type="common">Sims's rhododendron</name>
    <dbReference type="NCBI Taxonomy" id="118357"/>
    <lineage>
        <taxon>Eukaryota</taxon>
        <taxon>Viridiplantae</taxon>
        <taxon>Streptophyta</taxon>
        <taxon>Embryophyta</taxon>
        <taxon>Tracheophyta</taxon>
        <taxon>Spermatophyta</taxon>
        <taxon>Magnoliopsida</taxon>
        <taxon>eudicotyledons</taxon>
        <taxon>Gunneridae</taxon>
        <taxon>Pentapetalae</taxon>
        <taxon>asterids</taxon>
        <taxon>Ericales</taxon>
        <taxon>Ericaceae</taxon>
        <taxon>Ericoideae</taxon>
        <taxon>Rhodoreae</taxon>
        <taxon>Rhododendron</taxon>
    </lineage>
</organism>
<comment type="caution">
    <text evidence="2">The sequence shown here is derived from an EMBL/GenBank/DDBJ whole genome shotgun (WGS) entry which is preliminary data.</text>
</comment>
<dbReference type="EMBL" id="WJXA01000006">
    <property type="protein sequence ID" value="KAF7140183.1"/>
    <property type="molecule type" value="Genomic_DNA"/>
</dbReference>
<protein>
    <submittedName>
        <fullName evidence="2">Uncharacterized protein</fullName>
    </submittedName>
</protein>
<reference evidence="2" key="1">
    <citation type="submission" date="2019-11" db="EMBL/GenBank/DDBJ databases">
        <authorList>
            <person name="Liu Y."/>
            <person name="Hou J."/>
            <person name="Li T.-Q."/>
            <person name="Guan C.-H."/>
            <person name="Wu X."/>
            <person name="Wu H.-Z."/>
            <person name="Ling F."/>
            <person name="Zhang R."/>
            <person name="Shi X.-G."/>
            <person name="Ren J.-P."/>
            <person name="Chen E.-F."/>
            <person name="Sun J.-M."/>
        </authorList>
    </citation>
    <scope>NUCLEOTIDE SEQUENCE</scope>
    <source>
        <strain evidence="2">Adult_tree_wgs_1</strain>
        <tissue evidence="2">Leaves</tissue>
    </source>
</reference>
<evidence type="ECO:0000313" key="3">
    <source>
        <dbReference type="Proteomes" id="UP000626092"/>
    </source>
</evidence>
<dbReference type="AlphaFoldDB" id="A0A834GUH0"/>
<accession>A0A834GUH0</accession>
<gene>
    <name evidence="2" type="ORF">RHSIM_Rhsim06G0005500</name>
</gene>
<evidence type="ECO:0000313" key="2">
    <source>
        <dbReference type="EMBL" id="KAF7140183.1"/>
    </source>
</evidence>
<name>A0A834GUH0_RHOSS</name>
<sequence>MASVGVFDDDRSGGSVSRRLGLQKRKRQEKWAIYPRELRWGRSCRRGTRSSKGKEKHIQDDAYYRPGIIKENLDTWAFDIDDDYVPFPLPYHVTGSVHIPIPNLGEYCWLHEQAQLCSSKAIDIYNKKHKAEYHFVKVDKLAYKMFWHYITFDAVVERKDAAVVYSKFQAIVCARPGDTKDAMEVVLCRLKPNA</sequence>
<proteinExistence type="predicted"/>
<dbReference type="Proteomes" id="UP000626092">
    <property type="component" value="Unassembled WGS sequence"/>
</dbReference>
<feature type="region of interest" description="Disordered" evidence="1">
    <location>
        <begin position="1"/>
        <end position="21"/>
    </location>
</feature>
<evidence type="ECO:0000256" key="1">
    <source>
        <dbReference type="SAM" id="MobiDB-lite"/>
    </source>
</evidence>
<keyword evidence="3" id="KW-1185">Reference proteome</keyword>
<dbReference type="OrthoDB" id="1650456at2759"/>